<evidence type="ECO:0000313" key="5">
    <source>
        <dbReference type="Proteomes" id="UP000093226"/>
    </source>
</evidence>
<dbReference type="EMBL" id="LVEO01000018">
    <property type="protein sequence ID" value="OCB71281.1"/>
    <property type="molecule type" value="Genomic_DNA"/>
</dbReference>
<dbReference type="EMBL" id="FNEO01000001">
    <property type="protein sequence ID" value="SDI73783.1"/>
    <property type="molecule type" value="Genomic_DNA"/>
</dbReference>
<evidence type="ECO:0000313" key="3">
    <source>
        <dbReference type="EMBL" id="OCB71281.1"/>
    </source>
</evidence>
<dbReference type="PROSITE" id="PS51257">
    <property type="entry name" value="PROKAR_LIPOPROTEIN"/>
    <property type="match status" value="1"/>
</dbReference>
<dbReference type="SUPFAM" id="SSF49265">
    <property type="entry name" value="Fibronectin type III"/>
    <property type="match status" value="1"/>
</dbReference>
<dbReference type="Proteomes" id="UP000093226">
    <property type="component" value="Unassembled WGS sequence"/>
</dbReference>
<evidence type="ECO:0000313" key="4">
    <source>
        <dbReference type="EMBL" id="SDI73783.1"/>
    </source>
</evidence>
<dbReference type="Proteomes" id="UP000321579">
    <property type="component" value="Unassembled WGS sequence"/>
</dbReference>
<evidence type="ECO:0000313" key="7">
    <source>
        <dbReference type="Proteomes" id="UP000321579"/>
    </source>
</evidence>
<dbReference type="Gene3D" id="2.60.40.10">
    <property type="entry name" value="Immunoglobulins"/>
    <property type="match status" value="1"/>
</dbReference>
<comment type="caution">
    <text evidence="3">The sequence shown here is derived from an EMBL/GenBank/DDBJ whole genome shotgun (WGS) entry which is preliminary data.</text>
</comment>
<organism evidence="3 5">
    <name type="scientific">Flavobacterium glycines</name>
    <dbReference type="NCBI Taxonomy" id="551990"/>
    <lineage>
        <taxon>Bacteria</taxon>
        <taxon>Pseudomonadati</taxon>
        <taxon>Bacteroidota</taxon>
        <taxon>Flavobacteriia</taxon>
        <taxon>Flavobacteriales</taxon>
        <taxon>Flavobacteriaceae</taxon>
        <taxon>Flavobacterium</taxon>
    </lineage>
</organism>
<gene>
    <name evidence="3" type="ORF">FBGL_08475</name>
    <name evidence="2" type="ORF">FGL01_10260</name>
    <name evidence="4" type="ORF">SAMN05192550_0684</name>
</gene>
<proteinExistence type="predicted"/>
<evidence type="ECO:0000313" key="6">
    <source>
        <dbReference type="Proteomes" id="UP000182367"/>
    </source>
</evidence>
<evidence type="ECO:0000313" key="2">
    <source>
        <dbReference type="EMBL" id="GEL10287.1"/>
    </source>
</evidence>
<reference evidence="3" key="2">
    <citation type="submission" date="2016-03" db="EMBL/GenBank/DDBJ databases">
        <authorList>
            <person name="Ploux O."/>
        </authorList>
    </citation>
    <scope>NUCLEOTIDE SEQUENCE</scope>
    <source>
        <strain evidence="3">NBRC 105008</strain>
    </source>
</reference>
<evidence type="ECO:0000256" key="1">
    <source>
        <dbReference type="SAM" id="SignalP"/>
    </source>
</evidence>
<reference evidence="5" key="1">
    <citation type="submission" date="2016-03" db="EMBL/GenBank/DDBJ databases">
        <title>Draft genome sequence of Paenibacillus glacialis DSM 22343.</title>
        <authorList>
            <person name="Shin S.-K."/>
            <person name="Yi H."/>
        </authorList>
    </citation>
    <scope>NUCLEOTIDE SEQUENCE [LARGE SCALE GENOMIC DNA]</scope>
    <source>
        <strain evidence="5">NBRC 105008</strain>
    </source>
</reference>
<keyword evidence="6" id="KW-1185">Reference proteome</keyword>
<dbReference type="EMBL" id="BJVF01000001">
    <property type="protein sequence ID" value="GEL10287.1"/>
    <property type="molecule type" value="Genomic_DNA"/>
</dbReference>
<name>A0A1B9DNM8_9FLAO</name>
<dbReference type="STRING" id="551990.SAMN05192550_0684"/>
<sequence>MRIKYIKTIFLFTGLGFLISCGGGSDTPKANLPGTPALTLPIDQETCTDYTVVSSNSAKAQIKFTWATTVYATSYVLVITQAGTTVLNQTLTTTSYDVILDKGKTYSWTITAKNEDGEKTSATRSFTTPGNPIGNYVPYAAVINFNVSSTTSMASLSWVGKDEDSTTSELKYDIEIKKDNVVIQSLTNQTATSIADFAAVLNSTYQIKIKTIDKFGSYSYSVLTYTYQ</sequence>
<evidence type="ECO:0008006" key="8">
    <source>
        <dbReference type="Google" id="ProtNLM"/>
    </source>
</evidence>
<dbReference type="Proteomes" id="UP000182367">
    <property type="component" value="Unassembled WGS sequence"/>
</dbReference>
<protein>
    <recommendedName>
        <fullName evidence="8">Fibronectin type-III domain-containing protein</fullName>
    </recommendedName>
</protein>
<keyword evidence="1" id="KW-0732">Signal</keyword>
<dbReference type="RefSeq" id="WP_066327665.1">
    <property type="nucleotide sequence ID" value="NZ_BJVF01000001.1"/>
</dbReference>
<reference evidence="4 6" key="3">
    <citation type="submission" date="2016-10" db="EMBL/GenBank/DDBJ databases">
        <authorList>
            <person name="Varghese N."/>
            <person name="Submissions S."/>
        </authorList>
    </citation>
    <scope>NUCLEOTIDE SEQUENCE [LARGE SCALE GENOMIC DNA]</scope>
    <source>
        <strain evidence="4 6">Gm-149</strain>
    </source>
</reference>
<dbReference type="OrthoDB" id="1354696at2"/>
<accession>A0A1B9DNM8</accession>
<dbReference type="InterPro" id="IPR013783">
    <property type="entry name" value="Ig-like_fold"/>
</dbReference>
<dbReference type="AlphaFoldDB" id="A0A1B9DNM8"/>
<feature type="chain" id="PRO_5044556101" description="Fibronectin type-III domain-containing protein" evidence="1">
    <location>
        <begin position="23"/>
        <end position="228"/>
    </location>
</feature>
<dbReference type="InterPro" id="IPR036116">
    <property type="entry name" value="FN3_sf"/>
</dbReference>
<feature type="signal peptide" evidence="1">
    <location>
        <begin position="1"/>
        <end position="22"/>
    </location>
</feature>
<reference evidence="2 7" key="4">
    <citation type="submission" date="2019-07" db="EMBL/GenBank/DDBJ databases">
        <title>Whole genome shotgun sequence of Flavobacterium glycines NBRC 105008.</title>
        <authorList>
            <person name="Hosoyama A."/>
            <person name="Uohara A."/>
            <person name="Ohji S."/>
            <person name="Ichikawa N."/>
        </authorList>
    </citation>
    <scope>NUCLEOTIDE SEQUENCE [LARGE SCALE GENOMIC DNA]</scope>
    <source>
        <strain evidence="2 7">NBRC 105008</strain>
    </source>
</reference>